<proteinExistence type="predicted"/>
<dbReference type="CDD" id="cd02976">
    <property type="entry name" value="NrdH"/>
    <property type="match status" value="1"/>
</dbReference>
<dbReference type="Gene3D" id="3.40.30.10">
    <property type="entry name" value="Glutaredoxin"/>
    <property type="match status" value="1"/>
</dbReference>
<name>A0A930LUH7_9MICC</name>
<evidence type="ECO:0000313" key="3">
    <source>
        <dbReference type="Proteomes" id="UP000785653"/>
    </source>
</evidence>
<accession>A0A930LUH7</accession>
<dbReference type="InterPro" id="IPR002109">
    <property type="entry name" value="Glutaredoxin"/>
</dbReference>
<dbReference type="SUPFAM" id="SSF52833">
    <property type="entry name" value="Thioredoxin-like"/>
    <property type="match status" value="1"/>
</dbReference>
<comment type="caution">
    <text evidence="2">The sequence shown here is derived from an EMBL/GenBank/DDBJ whole genome shotgun (WGS) entry which is preliminary data.</text>
</comment>
<evidence type="ECO:0000259" key="1">
    <source>
        <dbReference type="Pfam" id="PF00462"/>
    </source>
</evidence>
<reference evidence="2" key="1">
    <citation type="submission" date="2020-04" db="EMBL/GenBank/DDBJ databases">
        <title>Deep metagenomics examines the oral microbiome during advanced dental caries in children, revealing novel taxa and co-occurrences with host molecules.</title>
        <authorList>
            <person name="Baker J.L."/>
            <person name="Morton J.T."/>
            <person name="Dinis M."/>
            <person name="Alvarez R."/>
            <person name="Tran N.C."/>
            <person name="Knight R."/>
            <person name="Edlund A."/>
        </authorList>
    </citation>
    <scope>NUCLEOTIDE SEQUENCE</scope>
    <source>
        <strain evidence="2">JCVI_47_bin.3</strain>
    </source>
</reference>
<evidence type="ECO:0000313" key="2">
    <source>
        <dbReference type="EMBL" id="MBF1673623.1"/>
    </source>
</evidence>
<organism evidence="2 3">
    <name type="scientific">Rothia mucilaginosa</name>
    <dbReference type="NCBI Taxonomy" id="43675"/>
    <lineage>
        <taxon>Bacteria</taxon>
        <taxon>Bacillati</taxon>
        <taxon>Actinomycetota</taxon>
        <taxon>Actinomycetes</taxon>
        <taxon>Micrococcales</taxon>
        <taxon>Micrococcaceae</taxon>
        <taxon>Rothia</taxon>
    </lineage>
</organism>
<dbReference type="Proteomes" id="UP000785653">
    <property type="component" value="Unassembled WGS sequence"/>
</dbReference>
<dbReference type="EMBL" id="JABZXS010000065">
    <property type="protein sequence ID" value="MBF1673623.1"/>
    <property type="molecule type" value="Genomic_DNA"/>
</dbReference>
<dbReference type="InterPro" id="IPR036249">
    <property type="entry name" value="Thioredoxin-like_sf"/>
</dbReference>
<sequence length="84" mass="8983">MSITVYSKPRCPQCDATYRKLNALGASYESIDVTQDEESLNLIKGLGYSQAPVVAVRGDGGAILETWGGFRPDHIKKVAALVAA</sequence>
<dbReference type="Pfam" id="PF00462">
    <property type="entry name" value="Glutaredoxin"/>
    <property type="match status" value="1"/>
</dbReference>
<dbReference type="PROSITE" id="PS51354">
    <property type="entry name" value="GLUTAREDOXIN_2"/>
    <property type="match status" value="1"/>
</dbReference>
<feature type="domain" description="Glutaredoxin" evidence="1">
    <location>
        <begin position="3"/>
        <end position="59"/>
    </location>
</feature>
<protein>
    <submittedName>
        <fullName evidence="2">Glutaredoxin family protein</fullName>
    </submittedName>
</protein>
<gene>
    <name evidence="2" type="ORF">HXO65_05390</name>
</gene>
<dbReference type="AlphaFoldDB" id="A0A930LUH7"/>